<evidence type="ECO:0000313" key="3">
    <source>
        <dbReference type="Proteomes" id="UP001304895"/>
    </source>
</evidence>
<accession>A0AAN6UNT5</accession>
<dbReference type="AlphaFoldDB" id="A0AAN6UNT5"/>
<name>A0AAN6UNT5_9PEZI</name>
<comment type="caution">
    <text evidence="2">The sequence shown here is derived from an EMBL/GenBank/DDBJ whole genome shotgun (WGS) entry which is preliminary data.</text>
</comment>
<keyword evidence="3" id="KW-1185">Reference proteome</keyword>
<feature type="compositionally biased region" description="Polar residues" evidence="1">
    <location>
        <begin position="173"/>
        <end position="196"/>
    </location>
</feature>
<reference evidence="2" key="2">
    <citation type="submission" date="2023-05" db="EMBL/GenBank/DDBJ databases">
        <authorList>
            <consortium name="Lawrence Berkeley National Laboratory"/>
            <person name="Steindorff A."/>
            <person name="Hensen N."/>
            <person name="Bonometti L."/>
            <person name="Westerberg I."/>
            <person name="Brannstrom I.O."/>
            <person name="Guillou S."/>
            <person name="Cros-Aarteil S."/>
            <person name="Calhoun S."/>
            <person name="Haridas S."/>
            <person name="Kuo A."/>
            <person name="Mondo S."/>
            <person name="Pangilinan J."/>
            <person name="Riley R."/>
            <person name="Labutti K."/>
            <person name="Andreopoulos B."/>
            <person name="Lipzen A."/>
            <person name="Chen C."/>
            <person name="Yanf M."/>
            <person name="Daum C."/>
            <person name="Ng V."/>
            <person name="Clum A."/>
            <person name="Ohm R."/>
            <person name="Martin F."/>
            <person name="Silar P."/>
            <person name="Natvig D."/>
            <person name="Lalanne C."/>
            <person name="Gautier V."/>
            <person name="Ament-Velasquez S.L."/>
            <person name="Kruys A."/>
            <person name="Hutchinson M.I."/>
            <person name="Powell A.J."/>
            <person name="Barry K."/>
            <person name="Miller A.N."/>
            <person name="Grigoriev I.V."/>
            <person name="Debuchy R."/>
            <person name="Gladieux P."/>
            <person name="Thoren M.H."/>
            <person name="Johannesson H."/>
        </authorList>
    </citation>
    <scope>NUCLEOTIDE SEQUENCE</scope>
    <source>
        <strain evidence="2">CBS 123565</strain>
    </source>
</reference>
<evidence type="ECO:0000256" key="1">
    <source>
        <dbReference type="SAM" id="MobiDB-lite"/>
    </source>
</evidence>
<organism evidence="2 3">
    <name type="scientific">Trichocladium antarcticum</name>
    <dbReference type="NCBI Taxonomy" id="1450529"/>
    <lineage>
        <taxon>Eukaryota</taxon>
        <taxon>Fungi</taxon>
        <taxon>Dikarya</taxon>
        <taxon>Ascomycota</taxon>
        <taxon>Pezizomycotina</taxon>
        <taxon>Sordariomycetes</taxon>
        <taxon>Sordariomycetidae</taxon>
        <taxon>Sordariales</taxon>
        <taxon>Chaetomiaceae</taxon>
        <taxon>Trichocladium</taxon>
    </lineage>
</organism>
<proteinExistence type="predicted"/>
<sequence length="215" mass="23163">MPCPSACRSGRLSCRWTPQASKQPIIPSHVNGPKWSVCKSQCPSMPMPTTPFALSLDALRLQACFILFISSNFLSTLEIDFFPSSFRPLLSPGISVVAGLTASHARVPHRGGTLALIYPLRLILGKHALHAVCCWSQYLNSIITLFILLPKFSSSLSSEALVGSKSPRYKLPTPSTKIQGPSSCPNRATTSTPVSKTSDCCEKNLLLRAASATCT</sequence>
<gene>
    <name evidence="2" type="ORF">BT67DRAFT_173673</name>
</gene>
<dbReference type="Proteomes" id="UP001304895">
    <property type="component" value="Unassembled WGS sequence"/>
</dbReference>
<dbReference type="EMBL" id="MU853403">
    <property type="protein sequence ID" value="KAK4136318.1"/>
    <property type="molecule type" value="Genomic_DNA"/>
</dbReference>
<protein>
    <submittedName>
        <fullName evidence="2">Uncharacterized protein</fullName>
    </submittedName>
</protein>
<evidence type="ECO:0000313" key="2">
    <source>
        <dbReference type="EMBL" id="KAK4136318.1"/>
    </source>
</evidence>
<feature type="region of interest" description="Disordered" evidence="1">
    <location>
        <begin position="172"/>
        <end position="196"/>
    </location>
</feature>
<reference evidence="2" key="1">
    <citation type="journal article" date="2023" name="Mol. Phylogenet. Evol.">
        <title>Genome-scale phylogeny and comparative genomics of the fungal order Sordariales.</title>
        <authorList>
            <person name="Hensen N."/>
            <person name="Bonometti L."/>
            <person name="Westerberg I."/>
            <person name="Brannstrom I.O."/>
            <person name="Guillou S."/>
            <person name="Cros-Aarteil S."/>
            <person name="Calhoun S."/>
            <person name="Haridas S."/>
            <person name="Kuo A."/>
            <person name="Mondo S."/>
            <person name="Pangilinan J."/>
            <person name="Riley R."/>
            <person name="LaButti K."/>
            <person name="Andreopoulos B."/>
            <person name="Lipzen A."/>
            <person name="Chen C."/>
            <person name="Yan M."/>
            <person name="Daum C."/>
            <person name="Ng V."/>
            <person name="Clum A."/>
            <person name="Steindorff A."/>
            <person name="Ohm R.A."/>
            <person name="Martin F."/>
            <person name="Silar P."/>
            <person name="Natvig D.O."/>
            <person name="Lalanne C."/>
            <person name="Gautier V."/>
            <person name="Ament-Velasquez S.L."/>
            <person name="Kruys A."/>
            <person name="Hutchinson M.I."/>
            <person name="Powell A.J."/>
            <person name="Barry K."/>
            <person name="Miller A.N."/>
            <person name="Grigoriev I.V."/>
            <person name="Debuchy R."/>
            <person name="Gladieux P."/>
            <person name="Hiltunen Thoren M."/>
            <person name="Johannesson H."/>
        </authorList>
    </citation>
    <scope>NUCLEOTIDE SEQUENCE</scope>
    <source>
        <strain evidence="2">CBS 123565</strain>
    </source>
</reference>